<comment type="caution">
    <text evidence="1">The sequence shown here is derived from an EMBL/GenBank/DDBJ whole genome shotgun (WGS) entry which is preliminary data.</text>
</comment>
<evidence type="ECO:0000313" key="1">
    <source>
        <dbReference type="EMBL" id="HJB91509.1"/>
    </source>
</evidence>
<name>A0A9D2MRQ9_9FIRM</name>
<proteinExistence type="predicted"/>
<evidence type="ECO:0000313" key="2">
    <source>
        <dbReference type="Proteomes" id="UP000886883"/>
    </source>
</evidence>
<organism evidence="1 2">
    <name type="scientific">Candidatus Eisenbergiella merdigallinarum</name>
    <dbReference type="NCBI Taxonomy" id="2838552"/>
    <lineage>
        <taxon>Bacteria</taxon>
        <taxon>Bacillati</taxon>
        <taxon>Bacillota</taxon>
        <taxon>Clostridia</taxon>
        <taxon>Lachnospirales</taxon>
        <taxon>Lachnospiraceae</taxon>
        <taxon>Eisenbergiella</taxon>
    </lineage>
</organism>
<sequence length="91" mass="10216">MIDPSIIHLNYIKKEPQSGSDRGLRYLFVKGKDESGDCLEVTAWPEPLCYGKTPAHLKESRTFPLSEEGIREAADWLNGWSARRAGARPEA</sequence>
<gene>
    <name evidence="1" type="ORF">H9763_08600</name>
</gene>
<dbReference type="AlphaFoldDB" id="A0A9D2MRQ9"/>
<protein>
    <recommendedName>
        <fullName evidence="3">GNAT family acetyltransferase</fullName>
    </recommendedName>
</protein>
<evidence type="ECO:0008006" key="3">
    <source>
        <dbReference type="Google" id="ProtNLM"/>
    </source>
</evidence>
<dbReference type="Proteomes" id="UP000886883">
    <property type="component" value="Unassembled WGS sequence"/>
</dbReference>
<accession>A0A9D2MRQ9</accession>
<reference evidence="1" key="2">
    <citation type="submission" date="2021-04" db="EMBL/GenBank/DDBJ databases">
        <authorList>
            <person name="Gilroy R."/>
        </authorList>
    </citation>
    <scope>NUCLEOTIDE SEQUENCE</scope>
    <source>
        <strain evidence="1">USAMLcec3-2134</strain>
    </source>
</reference>
<dbReference type="EMBL" id="DWXE01000029">
    <property type="protein sequence ID" value="HJB91509.1"/>
    <property type="molecule type" value="Genomic_DNA"/>
</dbReference>
<reference evidence="1" key="1">
    <citation type="journal article" date="2021" name="PeerJ">
        <title>Extensive microbial diversity within the chicken gut microbiome revealed by metagenomics and culture.</title>
        <authorList>
            <person name="Gilroy R."/>
            <person name="Ravi A."/>
            <person name="Getino M."/>
            <person name="Pursley I."/>
            <person name="Horton D.L."/>
            <person name="Alikhan N.F."/>
            <person name="Baker D."/>
            <person name="Gharbi K."/>
            <person name="Hall N."/>
            <person name="Watson M."/>
            <person name="Adriaenssens E.M."/>
            <person name="Foster-Nyarko E."/>
            <person name="Jarju S."/>
            <person name="Secka A."/>
            <person name="Antonio M."/>
            <person name="Oren A."/>
            <person name="Chaudhuri R.R."/>
            <person name="La Ragione R."/>
            <person name="Hildebrand F."/>
            <person name="Pallen M.J."/>
        </authorList>
    </citation>
    <scope>NUCLEOTIDE SEQUENCE</scope>
    <source>
        <strain evidence="1">USAMLcec3-2134</strain>
    </source>
</reference>